<dbReference type="PANTHER" id="PTHR41259">
    <property type="entry name" value="DOUBLE-STRAND BREAK REPAIR RAD50 ATPASE, PUTATIVE-RELATED"/>
    <property type="match status" value="1"/>
</dbReference>
<evidence type="ECO:0000259" key="3">
    <source>
        <dbReference type="Pfam" id="PF13514"/>
    </source>
</evidence>
<evidence type="ECO:0000256" key="2">
    <source>
        <dbReference type="SAM" id="Phobius"/>
    </source>
</evidence>
<dbReference type="InterPro" id="IPR038734">
    <property type="entry name" value="YhaN_AAA"/>
</dbReference>
<dbReference type="RefSeq" id="WP_257464108.1">
    <property type="nucleotide sequence ID" value="NZ_JANJZT010000004.1"/>
</dbReference>
<feature type="domain" description="YhaN AAA" evidence="3">
    <location>
        <begin position="1"/>
        <end position="198"/>
    </location>
</feature>
<dbReference type="Pfam" id="PF13514">
    <property type="entry name" value="AAA_27"/>
    <property type="match status" value="1"/>
</dbReference>
<proteinExistence type="predicted"/>
<protein>
    <recommendedName>
        <fullName evidence="3">YhaN AAA domain-containing protein</fullName>
    </recommendedName>
</protein>
<evidence type="ECO:0000256" key="1">
    <source>
        <dbReference type="SAM" id="Coils"/>
    </source>
</evidence>
<dbReference type="Proteomes" id="UP001549106">
    <property type="component" value="Unassembled WGS sequence"/>
</dbReference>
<sequence>MIIKRITVRNFGKLQDRTMEFSDGINVLYGDNESGKTTTHTFVRSMLYGIQRQRGRAARKDAYNLYLPWKNSADYGGTLWFENGGKNFRLTRNFYKENPTTEFLCEDDGEILDVAQGDLDAVLGGISETVYENTVSVAQLKSTTGPELVREVQNYMASYQGAGDSSVDLGRTMQMLKMARKGYQVQAEQKKRENQREKEKIASGMEYIRGELKELEEKENRVSGQEKSFYIGGDGSGIGDLETGIAALYRKRKILEFVITTALIFGIGGALAVAGITKSLITAMVIGVIGIAAGVGAYLVRMRVSEETEKKEWQKNRLLARQEKLSWSRENIREARKEKETALENAAAEYREAEEYVYFPLAEEMEIESLNLAMTVIDQISRDIHRQVGGKLRRRISGILSEITGGRYTEILMDADLHMTVNTGERTVPLESLSRGTVEQIYFSLRMAAGELLCGREQLPVFLDEVFGMYDEERLTSVLKWLAKEKRQVIICSCRQREMEILEKNGIAYNKIAL</sequence>
<reference evidence="4 5" key="1">
    <citation type="submission" date="2024-06" db="EMBL/GenBank/DDBJ databases">
        <title>Genomic Encyclopedia of Type Strains, Phase IV (KMG-IV): sequencing the most valuable type-strain genomes for metagenomic binning, comparative biology and taxonomic classification.</title>
        <authorList>
            <person name="Goeker M."/>
        </authorList>
    </citation>
    <scope>NUCLEOTIDE SEQUENCE [LARGE SCALE GENOMIC DNA]</scope>
    <source>
        <strain evidence="4 5">DSM 29492</strain>
    </source>
</reference>
<keyword evidence="5" id="KW-1185">Reference proteome</keyword>
<feature type="transmembrane region" description="Helical" evidence="2">
    <location>
        <begin position="280"/>
        <end position="300"/>
    </location>
</feature>
<dbReference type="Gene3D" id="3.40.50.300">
    <property type="entry name" value="P-loop containing nucleotide triphosphate hydrolases"/>
    <property type="match status" value="2"/>
</dbReference>
<dbReference type="SUPFAM" id="SSF52540">
    <property type="entry name" value="P-loop containing nucleoside triphosphate hydrolases"/>
    <property type="match status" value="1"/>
</dbReference>
<dbReference type="PANTHER" id="PTHR41259:SF1">
    <property type="entry name" value="DOUBLE-STRAND BREAK REPAIR RAD50 ATPASE, PUTATIVE-RELATED"/>
    <property type="match status" value="1"/>
</dbReference>
<organism evidence="4 5">
    <name type="scientific">Blautia caecimuris</name>
    <dbReference type="NCBI Taxonomy" id="1796615"/>
    <lineage>
        <taxon>Bacteria</taxon>
        <taxon>Bacillati</taxon>
        <taxon>Bacillota</taxon>
        <taxon>Clostridia</taxon>
        <taxon>Lachnospirales</taxon>
        <taxon>Lachnospiraceae</taxon>
        <taxon>Blautia</taxon>
    </lineage>
</organism>
<feature type="coiled-coil region" evidence="1">
    <location>
        <begin position="329"/>
        <end position="356"/>
    </location>
</feature>
<keyword evidence="2" id="KW-0472">Membrane</keyword>
<feature type="transmembrane region" description="Helical" evidence="2">
    <location>
        <begin position="254"/>
        <end position="274"/>
    </location>
</feature>
<dbReference type="InterPro" id="IPR027417">
    <property type="entry name" value="P-loop_NTPase"/>
</dbReference>
<keyword evidence="2" id="KW-0812">Transmembrane</keyword>
<comment type="caution">
    <text evidence="4">The sequence shown here is derived from an EMBL/GenBank/DDBJ whole genome shotgun (WGS) entry which is preliminary data.</text>
</comment>
<dbReference type="EMBL" id="JBEPMJ010000004">
    <property type="protein sequence ID" value="MET3749603.1"/>
    <property type="molecule type" value="Genomic_DNA"/>
</dbReference>
<name>A0ABV2LZG8_9FIRM</name>
<keyword evidence="2" id="KW-1133">Transmembrane helix</keyword>
<evidence type="ECO:0000313" key="5">
    <source>
        <dbReference type="Proteomes" id="UP001549106"/>
    </source>
</evidence>
<gene>
    <name evidence="4" type="ORF">ABID24_000837</name>
</gene>
<evidence type="ECO:0000313" key="4">
    <source>
        <dbReference type="EMBL" id="MET3749603.1"/>
    </source>
</evidence>
<accession>A0ABV2LZG8</accession>
<keyword evidence="1" id="KW-0175">Coiled coil</keyword>